<dbReference type="SUPFAM" id="SSF53335">
    <property type="entry name" value="S-adenosyl-L-methionine-dependent methyltransferases"/>
    <property type="match status" value="1"/>
</dbReference>
<sequence>MTTTTWDEAFAHRYKEWSAHMVADIAFYVGLAREADGPVVELAVGNGRVAIPIAKATGRRVIGIDASPTMLEQARTRAAEEGIELDLRETDIRDLTLEESAALIYCPFRSLQHLPTWADRRRTFEHVAASLRPGGRFAWNAIAFDHHIAARLDGERKLAPVPNTTFTRSKQKGQPRITSPSPSLLLQSTQSRSCPGARIRSANSAVPTLPSSSTLMGVAPPSVWINQASTASVTGVPSYPSFQ</sequence>
<keyword evidence="1 5" id="KW-0489">Methyltransferase</keyword>
<dbReference type="Proteomes" id="UP001595851">
    <property type="component" value="Unassembled WGS sequence"/>
</dbReference>
<evidence type="ECO:0000313" key="6">
    <source>
        <dbReference type="Proteomes" id="UP001595851"/>
    </source>
</evidence>
<gene>
    <name evidence="5" type="ORF">ACFOY2_36120</name>
</gene>
<dbReference type="GO" id="GO:0032259">
    <property type="term" value="P:methylation"/>
    <property type="evidence" value="ECO:0007669"/>
    <property type="project" value="UniProtKB-KW"/>
</dbReference>
<reference evidence="6" key="1">
    <citation type="journal article" date="2019" name="Int. J. Syst. Evol. Microbiol.">
        <title>The Global Catalogue of Microorganisms (GCM) 10K type strain sequencing project: providing services to taxonomists for standard genome sequencing and annotation.</title>
        <authorList>
            <consortium name="The Broad Institute Genomics Platform"/>
            <consortium name="The Broad Institute Genome Sequencing Center for Infectious Disease"/>
            <person name="Wu L."/>
            <person name="Ma J."/>
        </authorList>
    </citation>
    <scope>NUCLEOTIDE SEQUENCE [LARGE SCALE GENOMIC DNA]</scope>
    <source>
        <strain evidence="6">TBRC 1276</strain>
    </source>
</reference>
<evidence type="ECO:0000259" key="4">
    <source>
        <dbReference type="Pfam" id="PF13649"/>
    </source>
</evidence>
<comment type="caution">
    <text evidence="5">The sequence shown here is derived from an EMBL/GenBank/DDBJ whole genome shotgun (WGS) entry which is preliminary data.</text>
</comment>
<dbReference type="RefSeq" id="WP_379532607.1">
    <property type="nucleotide sequence ID" value="NZ_JBHSBI010000023.1"/>
</dbReference>
<dbReference type="Gene3D" id="3.40.50.150">
    <property type="entry name" value="Vaccinia Virus protein VP39"/>
    <property type="match status" value="1"/>
</dbReference>
<keyword evidence="6" id="KW-1185">Reference proteome</keyword>
<dbReference type="PANTHER" id="PTHR43861:SF1">
    <property type="entry name" value="TRANS-ACONITATE 2-METHYLTRANSFERASE"/>
    <property type="match status" value="1"/>
</dbReference>
<organism evidence="5 6">
    <name type="scientific">Nonomuraea purpurea</name>
    <dbReference type="NCBI Taxonomy" id="1849276"/>
    <lineage>
        <taxon>Bacteria</taxon>
        <taxon>Bacillati</taxon>
        <taxon>Actinomycetota</taxon>
        <taxon>Actinomycetes</taxon>
        <taxon>Streptosporangiales</taxon>
        <taxon>Streptosporangiaceae</taxon>
        <taxon>Nonomuraea</taxon>
    </lineage>
</organism>
<dbReference type="CDD" id="cd02440">
    <property type="entry name" value="AdoMet_MTases"/>
    <property type="match status" value="1"/>
</dbReference>
<dbReference type="InterPro" id="IPR041698">
    <property type="entry name" value="Methyltransf_25"/>
</dbReference>
<evidence type="ECO:0000256" key="3">
    <source>
        <dbReference type="SAM" id="MobiDB-lite"/>
    </source>
</evidence>
<dbReference type="Pfam" id="PF13649">
    <property type="entry name" value="Methyltransf_25"/>
    <property type="match status" value="1"/>
</dbReference>
<accession>A0ABV8GFJ5</accession>
<evidence type="ECO:0000313" key="5">
    <source>
        <dbReference type="EMBL" id="MFC4012706.1"/>
    </source>
</evidence>
<dbReference type="PANTHER" id="PTHR43861">
    <property type="entry name" value="TRANS-ACONITATE 2-METHYLTRANSFERASE-RELATED"/>
    <property type="match status" value="1"/>
</dbReference>
<dbReference type="InterPro" id="IPR029063">
    <property type="entry name" value="SAM-dependent_MTases_sf"/>
</dbReference>
<feature type="region of interest" description="Disordered" evidence="3">
    <location>
        <begin position="165"/>
        <end position="190"/>
    </location>
</feature>
<feature type="domain" description="Methyltransferase" evidence="4">
    <location>
        <begin position="39"/>
        <end position="135"/>
    </location>
</feature>
<evidence type="ECO:0000256" key="1">
    <source>
        <dbReference type="ARBA" id="ARBA00022603"/>
    </source>
</evidence>
<evidence type="ECO:0000256" key="2">
    <source>
        <dbReference type="ARBA" id="ARBA00022679"/>
    </source>
</evidence>
<dbReference type="EC" id="2.1.-.-" evidence="5"/>
<dbReference type="GO" id="GO:0008168">
    <property type="term" value="F:methyltransferase activity"/>
    <property type="evidence" value="ECO:0007669"/>
    <property type="project" value="UniProtKB-KW"/>
</dbReference>
<name>A0ABV8GFJ5_9ACTN</name>
<protein>
    <submittedName>
        <fullName evidence="5">Class I SAM-dependent methyltransferase</fullName>
        <ecNumber evidence="5">2.1.-.-</ecNumber>
    </submittedName>
</protein>
<keyword evidence="2 5" id="KW-0808">Transferase</keyword>
<proteinExistence type="predicted"/>
<feature type="compositionally biased region" description="Low complexity" evidence="3">
    <location>
        <begin position="178"/>
        <end position="190"/>
    </location>
</feature>
<dbReference type="EMBL" id="JBHSBI010000023">
    <property type="protein sequence ID" value="MFC4012706.1"/>
    <property type="molecule type" value="Genomic_DNA"/>
</dbReference>